<name>A0A6P4ZAC0_BRABE</name>
<evidence type="ECO:0000256" key="4">
    <source>
        <dbReference type="RuleBase" id="RU003465"/>
    </source>
</evidence>
<comment type="similarity">
    <text evidence="4">Belongs to the PP2C family.</text>
</comment>
<dbReference type="InterPro" id="IPR015655">
    <property type="entry name" value="PP2C"/>
</dbReference>
<gene>
    <name evidence="8" type="primary">LOC109477036</name>
</gene>
<dbReference type="Proteomes" id="UP000515135">
    <property type="component" value="Unplaced"/>
</dbReference>
<dbReference type="InterPro" id="IPR000222">
    <property type="entry name" value="PP2C_BS"/>
</dbReference>
<reference evidence="8" key="1">
    <citation type="submission" date="2025-08" db="UniProtKB">
        <authorList>
            <consortium name="RefSeq"/>
        </authorList>
    </citation>
    <scope>IDENTIFICATION</scope>
    <source>
        <tissue evidence="8">Gonad</tissue>
    </source>
</reference>
<dbReference type="PROSITE" id="PS51746">
    <property type="entry name" value="PPM_2"/>
    <property type="match status" value="1"/>
</dbReference>
<dbReference type="PANTHER" id="PTHR13832:SF354">
    <property type="entry name" value="GM14138P"/>
    <property type="match status" value="1"/>
</dbReference>
<evidence type="ECO:0000313" key="7">
    <source>
        <dbReference type="Proteomes" id="UP000515135"/>
    </source>
</evidence>
<dbReference type="GO" id="GO:0005739">
    <property type="term" value="C:mitochondrion"/>
    <property type="evidence" value="ECO:0007669"/>
    <property type="project" value="TreeGrafter"/>
</dbReference>
<evidence type="ECO:0000256" key="3">
    <source>
        <dbReference type="ARBA" id="ARBA00022912"/>
    </source>
</evidence>
<organism evidence="7 8">
    <name type="scientific">Branchiostoma belcheri</name>
    <name type="common">Amphioxus</name>
    <dbReference type="NCBI Taxonomy" id="7741"/>
    <lineage>
        <taxon>Eukaryota</taxon>
        <taxon>Metazoa</taxon>
        <taxon>Chordata</taxon>
        <taxon>Cephalochordata</taxon>
        <taxon>Leptocardii</taxon>
        <taxon>Amphioxiformes</taxon>
        <taxon>Branchiostomatidae</taxon>
        <taxon>Branchiostoma</taxon>
    </lineage>
</organism>
<keyword evidence="1" id="KW-0479">Metal-binding</keyword>
<keyword evidence="3 4" id="KW-0904">Protein phosphatase</keyword>
<dbReference type="GeneID" id="109477036"/>
<dbReference type="KEGG" id="bbel:109477036"/>
<evidence type="ECO:0000313" key="8">
    <source>
        <dbReference type="RefSeq" id="XP_019633618.1"/>
    </source>
</evidence>
<dbReference type="Pfam" id="PF00481">
    <property type="entry name" value="PP2C"/>
    <property type="match status" value="2"/>
</dbReference>
<dbReference type="InterPro" id="IPR036457">
    <property type="entry name" value="PPM-type-like_dom_sf"/>
</dbReference>
<feature type="region of interest" description="Disordered" evidence="5">
    <location>
        <begin position="194"/>
        <end position="214"/>
    </location>
</feature>
<dbReference type="SMART" id="SM00332">
    <property type="entry name" value="PP2Cc"/>
    <property type="match status" value="1"/>
</dbReference>
<dbReference type="AlphaFoldDB" id="A0A6P4ZAC0"/>
<feature type="compositionally biased region" description="Low complexity" evidence="5">
    <location>
        <begin position="103"/>
        <end position="121"/>
    </location>
</feature>
<evidence type="ECO:0000256" key="2">
    <source>
        <dbReference type="ARBA" id="ARBA00022801"/>
    </source>
</evidence>
<evidence type="ECO:0000259" key="6">
    <source>
        <dbReference type="PROSITE" id="PS51746"/>
    </source>
</evidence>
<dbReference type="Gene3D" id="3.60.40.10">
    <property type="entry name" value="PPM-type phosphatase domain"/>
    <property type="match status" value="1"/>
</dbReference>
<feature type="region of interest" description="Disordered" evidence="5">
    <location>
        <begin position="502"/>
        <end position="532"/>
    </location>
</feature>
<dbReference type="PROSITE" id="PS01032">
    <property type="entry name" value="PPM_1"/>
    <property type="match status" value="1"/>
</dbReference>
<protein>
    <submittedName>
        <fullName evidence="8">Protein phosphatase 1H-like isoform X1</fullName>
    </submittedName>
</protein>
<dbReference type="SUPFAM" id="SSF81606">
    <property type="entry name" value="PP2C-like"/>
    <property type="match status" value="1"/>
</dbReference>
<keyword evidence="2 4" id="KW-0378">Hydrolase</keyword>
<accession>A0A6P4ZAC0</accession>
<proteinExistence type="inferred from homology"/>
<feature type="domain" description="PPM-type phosphatase" evidence="6">
    <location>
        <begin position="120"/>
        <end position="490"/>
    </location>
</feature>
<dbReference type="GO" id="GO:0004741">
    <property type="term" value="F:[pyruvate dehydrogenase (acetyl-transferring)]-phosphatase activity"/>
    <property type="evidence" value="ECO:0007669"/>
    <property type="project" value="TreeGrafter"/>
</dbReference>
<dbReference type="CDD" id="cd00143">
    <property type="entry name" value="PP2Cc"/>
    <property type="match status" value="1"/>
</dbReference>
<feature type="compositionally biased region" description="Acidic residues" evidence="5">
    <location>
        <begin position="517"/>
        <end position="532"/>
    </location>
</feature>
<feature type="region of interest" description="Disordered" evidence="5">
    <location>
        <begin position="98"/>
        <end position="138"/>
    </location>
</feature>
<dbReference type="OrthoDB" id="10264738at2759"/>
<sequence>MISRVRNVVNSVMGGLAALPQPPERPQPDDLELKYPYCRPEFLQLSQDEIQVSADHVSRPIMVPREPNRLPWSAGYAEVINAGKSPRNEDQAATAQLCISRPARTPNRNTNKANNKGNNGNSGEDNPHQEAMAEEEEVRYNTDVEELHFTYFGVFDGHAGTGAAIMASRTLHYHIRDKMTDVSELLLPVTYEGMEQNHPGAGSKNGSGSGKPSSRVITKEHLIIGALERSFCEMDSQIERERLTFRITGGCTALVAVFVLGKLFLVNAGDSRAVLCRNGEAIPMSRDFTPESERQRLQYLAHLHPHLLYNEFTALEFPRRLHKTDLGKQTLYRDHTMTGWAPKTVTEDDLKFPLIFGEGKRCRVLATIGVTRGFGDHDLRVYDSHCLIKPFLTAAPEIQTYDMLEQRFGEDDFLIMASDGLWDVVANQDACNVVLDALTQFHPQDPNRYTSAAQELVMHARGTLQGKGWRRPAEDKPASGDDITAFIIPLYHYGNQHLSSPIVLSESEESSTREMETETEAEADPGPDSLDP</sequence>
<dbReference type="GO" id="GO:0046872">
    <property type="term" value="F:metal ion binding"/>
    <property type="evidence" value="ECO:0007669"/>
    <property type="project" value="UniProtKB-KW"/>
</dbReference>
<keyword evidence="7" id="KW-1185">Reference proteome</keyword>
<dbReference type="InterPro" id="IPR001932">
    <property type="entry name" value="PPM-type_phosphatase-like_dom"/>
</dbReference>
<dbReference type="RefSeq" id="XP_019633618.1">
    <property type="nucleotide sequence ID" value="XM_019778059.1"/>
</dbReference>
<evidence type="ECO:0000256" key="1">
    <source>
        <dbReference type="ARBA" id="ARBA00022723"/>
    </source>
</evidence>
<evidence type="ECO:0000256" key="5">
    <source>
        <dbReference type="SAM" id="MobiDB-lite"/>
    </source>
</evidence>
<dbReference type="PANTHER" id="PTHR13832">
    <property type="entry name" value="PROTEIN PHOSPHATASE 2C"/>
    <property type="match status" value="1"/>
</dbReference>